<evidence type="ECO:0000256" key="2">
    <source>
        <dbReference type="ARBA" id="ARBA00022963"/>
    </source>
</evidence>
<keyword evidence="7" id="KW-0472">Membrane</keyword>
<keyword evidence="1 4" id="KW-0378">Hydrolase</keyword>
<keyword evidence="2 4" id="KW-0442">Lipid degradation</keyword>
<dbReference type="AlphaFoldDB" id="A0A8K0R4I2"/>
<keyword evidence="9" id="KW-1185">Reference proteome</keyword>
<gene>
    <name evidence="8" type="ORF">FB567DRAFT_63437</name>
</gene>
<comment type="catalytic activity">
    <reaction evidence="4">
        <text>a 1-O-alkyl-2-acetyl-sn-glycero-3-phosphocholine + H2O = a 1-O-alkyl-sn-glycero-3-phosphocholine + acetate + H(+)</text>
        <dbReference type="Rhea" id="RHEA:17777"/>
        <dbReference type="ChEBI" id="CHEBI:15377"/>
        <dbReference type="ChEBI" id="CHEBI:15378"/>
        <dbReference type="ChEBI" id="CHEBI:30089"/>
        <dbReference type="ChEBI" id="CHEBI:30909"/>
        <dbReference type="ChEBI" id="CHEBI:36707"/>
        <dbReference type="EC" id="3.1.1.47"/>
    </reaction>
</comment>
<sequence length="531" mass="58639">MSWLNRINPTPAFPPHTGPYKVGSMDVEIPTSELQSPSANPPPADLPTVAFRVFYPAKQESNEKGVRWIASPQREYISAYARFLGANSAFAGVFALLPQLLYYISMPVHQNAEILEPPTKTKRWPVMIFSHGLGGTRNAYSHICGSLASHGIVVVAPDHRDGSSPLSIHHTPEEKEKTKRVDYRPIAHKPSTEVYEARDEQLRIRLCELGFIHDALLKVDQGHKLKNVAHEHHTKHHKEMLGMFSNLLNVHEPGAIALAGHSFGACTMIQFVKSIYYRPQQAIPGYKPLYTPVAESSIVCQITPATPVTLLDLWTLPIQSPDTAWLRSQPMPSYDAPTGGKNLLAILSEGFYNWTANFNEVKRIIAKPSNSKYENQPGAHIFYPISSAHLSQSDFGVLFPWATTKIFGAKEPERVLKLNTRAILQVLRDSGVPVANTSAKDLELDESKAQDKSITQDTTILSKTKGSVRDWVNLSTDMHEGLEFSGLDSESVQSPVGTPLERVGSAKVGTGPGEAMLEGEVLGQFVKETDR</sequence>
<feature type="region of interest" description="Disordered" evidence="6">
    <location>
        <begin position="486"/>
        <end position="514"/>
    </location>
</feature>
<evidence type="ECO:0000256" key="5">
    <source>
        <dbReference type="PIRSR" id="PIRSR018169-1"/>
    </source>
</evidence>
<feature type="transmembrane region" description="Helical" evidence="7">
    <location>
        <begin position="83"/>
        <end position="104"/>
    </location>
</feature>
<feature type="active site" description="Charge relay system" evidence="5">
    <location>
        <position position="312"/>
    </location>
</feature>
<dbReference type="PANTHER" id="PTHR10272">
    <property type="entry name" value="PLATELET-ACTIVATING FACTOR ACETYLHYDROLASE"/>
    <property type="match status" value="1"/>
</dbReference>
<dbReference type="InterPro" id="IPR016715">
    <property type="entry name" value="PAF_acetylhydro_eukaryote"/>
</dbReference>
<dbReference type="SUPFAM" id="SSF53474">
    <property type="entry name" value="alpha/beta-Hydrolases"/>
    <property type="match status" value="1"/>
</dbReference>
<comment type="caution">
    <text evidence="8">The sequence shown here is derived from an EMBL/GenBank/DDBJ whole genome shotgun (WGS) entry which is preliminary data.</text>
</comment>
<dbReference type="EMBL" id="JAGMVJ010000011">
    <property type="protein sequence ID" value="KAH7086166.1"/>
    <property type="molecule type" value="Genomic_DNA"/>
</dbReference>
<reference evidence="8" key="1">
    <citation type="journal article" date="2021" name="Nat. Commun.">
        <title>Genetic determinants of endophytism in the Arabidopsis root mycobiome.</title>
        <authorList>
            <person name="Mesny F."/>
            <person name="Miyauchi S."/>
            <person name="Thiergart T."/>
            <person name="Pickel B."/>
            <person name="Atanasova L."/>
            <person name="Karlsson M."/>
            <person name="Huettel B."/>
            <person name="Barry K.W."/>
            <person name="Haridas S."/>
            <person name="Chen C."/>
            <person name="Bauer D."/>
            <person name="Andreopoulos W."/>
            <person name="Pangilinan J."/>
            <person name="LaButti K."/>
            <person name="Riley R."/>
            <person name="Lipzen A."/>
            <person name="Clum A."/>
            <person name="Drula E."/>
            <person name="Henrissat B."/>
            <person name="Kohler A."/>
            <person name="Grigoriev I.V."/>
            <person name="Martin F.M."/>
            <person name="Hacquard S."/>
        </authorList>
    </citation>
    <scope>NUCLEOTIDE SEQUENCE</scope>
    <source>
        <strain evidence="8">MPI-SDFR-AT-0120</strain>
    </source>
</reference>
<keyword evidence="7" id="KW-1133">Transmembrane helix</keyword>
<dbReference type="PIRSF" id="PIRSF018169">
    <property type="entry name" value="PAF_acetylhydrolase"/>
    <property type="match status" value="1"/>
</dbReference>
<dbReference type="Gene3D" id="3.40.50.1820">
    <property type="entry name" value="alpha/beta hydrolase"/>
    <property type="match status" value="1"/>
</dbReference>
<dbReference type="Pfam" id="PF03403">
    <property type="entry name" value="PAF-AH_p_II"/>
    <property type="match status" value="1"/>
</dbReference>
<dbReference type="Proteomes" id="UP000813461">
    <property type="component" value="Unassembled WGS sequence"/>
</dbReference>
<dbReference type="PANTHER" id="PTHR10272:SF7">
    <property type="entry name" value="PHOSPHOLIPASE-RELATED"/>
    <property type="match status" value="1"/>
</dbReference>
<dbReference type="OrthoDB" id="2363873at2759"/>
<evidence type="ECO:0000313" key="9">
    <source>
        <dbReference type="Proteomes" id="UP000813461"/>
    </source>
</evidence>
<keyword evidence="3 4" id="KW-0443">Lipid metabolism</keyword>
<dbReference type="GO" id="GO:0016042">
    <property type="term" value="P:lipid catabolic process"/>
    <property type="evidence" value="ECO:0007669"/>
    <property type="project" value="UniProtKB-KW"/>
</dbReference>
<proteinExistence type="inferred from homology"/>
<evidence type="ECO:0000256" key="1">
    <source>
        <dbReference type="ARBA" id="ARBA00022801"/>
    </source>
</evidence>
<evidence type="ECO:0000256" key="4">
    <source>
        <dbReference type="PIRNR" id="PIRNR018169"/>
    </source>
</evidence>
<feature type="active site" description="Nucleophile" evidence="5">
    <location>
        <position position="262"/>
    </location>
</feature>
<accession>A0A8K0R4I2</accession>
<organism evidence="8 9">
    <name type="scientific">Paraphoma chrysanthemicola</name>
    <dbReference type="NCBI Taxonomy" id="798071"/>
    <lineage>
        <taxon>Eukaryota</taxon>
        <taxon>Fungi</taxon>
        <taxon>Dikarya</taxon>
        <taxon>Ascomycota</taxon>
        <taxon>Pezizomycotina</taxon>
        <taxon>Dothideomycetes</taxon>
        <taxon>Pleosporomycetidae</taxon>
        <taxon>Pleosporales</taxon>
        <taxon>Pleosporineae</taxon>
        <taxon>Phaeosphaeriaceae</taxon>
        <taxon>Paraphoma</taxon>
    </lineage>
</organism>
<evidence type="ECO:0000256" key="7">
    <source>
        <dbReference type="SAM" id="Phobius"/>
    </source>
</evidence>
<keyword evidence="7" id="KW-0812">Transmembrane</keyword>
<evidence type="ECO:0000256" key="6">
    <source>
        <dbReference type="SAM" id="MobiDB-lite"/>
    </source>
</evidence>
<dbReference type="InterPro" id="IPR029058">
    <property type="entry name" value="AB_hydrolase_fold"/>
</dbReference>
<evidence type="ECO:0000256" key="3">
    <source>
        <dbReference type="ARBA" id="ARBA00023098"/>
    </source>
</evidence>
<comment type="similarity">
    <text evidence="4">Belongs to the serine esterase family.</text>
</comment>
<protein>
    <recommendedName>
        <fullName evidence="4">Putative phospholipase</fullName>
        <ecNumber evidence="4">3.1.1.47</ecNumber>
    </recommendedName>
</protein>
<dbReference type="GO" id="GO:0003847">
    <property type="term" value="F:1-alkyl-2-acetylglycerophosphocholine esterase activity"/>
    <property type="evidence" value="ECO:0007669"/>
    <property type="project" value="UniProtKB-UniRule"/>
</dbReference>
<dbReference type="EC" id="3.1.1.47" evidence="4"/>
<evidence type="ECO:0000313" key="8">
    <source>
        <dbReference type="EMBL" id="KAH7086166.1"/>
    </source>
</evidence>
<feature type="active site" description="Charge relay system" evidence="5">
    <location>
        <position position="389"/>
    </location>
</feature>
<name>A0A8K0R4I2_9PLEO</name>